<name>A0ACC2G0A4_DALPE</name>
<protein>
    <submittedName>
        <fullName evidence="1">Uncharacterized protein</fullName>
    </submittedName>
</protein>
<dbReference type="EMBL" id="CM055746">
    <property type="protein sequence ID" value="KAJ7996948.1"/>
    <property type="molecule type" value="Genomic_DNA"/>
</dbReference>
<sequence length="83" mass="9382">MYTQSKIKPSWTGDLPYTGVDGFPGHWNVPEPIGCITVDETQDPLTLGDDQQQTELKSRRQEPTLERKGRDGWRPDAMTSAHL</sequence>
<comment type="caution">
    <text evidence="1">The sequence shown here is derived from an EMBL/GenBank/DDBJ whole genome shotgun (WGS) entry which is preliminary data.</text>
</comment>
<evidence type="ECO:0000313" key="1">
    <source>
        <dbReference type="EMBL" id="KAJ7996948.1"/>
    </source>
</evidence>
<organism evidence="1 2">
    <name type="scientific">Dallia pectoralis</name>
    <name type="common">Alaska blackfish</name>
    <dbReference type="NCBI Taxonomy" id="75939"/>
    <lineage>
        <taxon>Eukaryota</taxon>
        <taxon>Metazoa</taxon>
        <taxon>Chordata</taxon>
        <taxon>Craniata</taxon>
        <taxon>Vertebrata</taxon>
        <taxon>Euteleostomi</taxon>
        <taxon>Actinopterygii</taxon>
        <taxon>Neopterygii</taxon>
        <taxon>Teleostei</taxon>
        <taxon>Protacanthopterygii</taxon>
        <taxon>Esociformes</taxon>
        <taxon>Umbridae</taxon>
        <taxon>Dallia</taxon>
    </lineage>
</organism>
<keyword evidence="2" id="KW-1185">Reference proteome</keyword>
<dbReference type="Proteomes" id="UP001157502">
    <property type="component" value="Chromosome 19"/>
</dbReference>
<reference evidence="1" key="1">
    <citation type="submission" date="2021-05" db="EMBL/GenBank/DDBJ databases">
        <authorList>
            <person name="Pan Q."/>
            <person name="Jouanno E."/>
            <person name="Zahm M."/>
            <person name="Klopp C."/>
            <person name="Cabau C."/>
            <person name="Louis A."/>
            <person name="Berthelot C."/>
            <person name="Parey E."/>
            <person name="Roest Crollius H."/>
            <person name="Montfort J."/>
            <person name="Robinson-Rechavi M."/>
            <person name="Bouchez O."/>
            <person name="Lampietro C."/>
            <person name="Lopez Roques C."/>
            <person name="Donnadieu C."/>
            <person name="Postlethwait J."/>
            <person name="Bobe J."/>
            <person name="Dillon D."/>
            <person name="Chandos A."/>
            <person name="von Hippel F."/>
            <person name="Guiguen Y."/>
        </authorList>
    </citation>
    <scope>NUCLEOTIDE SEQUENCE</scope>
    <source>
        <strain evidence="1">YG-Jan2019</strain>
    </source>
</reference>
<accession>A0ACC2G0A4</accession>
<evidence type="ECO:0000313" key="2">
    <source>
        <dbReference type="Proteomes" id="UP001157502"/>
    </source>
</evidence>
<proteinExistence type="predicted"/>
<gene>
    <name evidence="1" type="ORF">DPEC_G00223820</name>
</gene>